<evidence type="ECO:0000256" key="1">
    <source>
        <dbReference type="ARBA" id="ARBA00010923"/>
    </source>
</evidence>
<feature type="domain" description="Type I restriction modification DNA specificity" evidence="5">
    <location>
        <begin position="193"/>
        <end position="346"/>
    </location>
</feature>
<keyword evidence="3" id="KW-0238">DNA-binding</keyword>
<feature type="transmembrane region" description="Helical" evidence="4">
    <location>
        <begin position="287"/>
        <end position="308"/>
    </location>
</feature>
<accession>A0A7U8G8R7</accession>
<keyword evidence="4" id="KW-1133">Transmembrane helix</keyword>
<dbReference type="AlphaFoldDB" id="A0A7U8G8R7"/>
<comment type="caution">
    <text evidence="6">The sequence shown here is derived from an EMBL/GenBank/DDBJ whole genome shotgun (WGS) entry which is preliminary data.</text>
</comment>
<protein>
    <recommendedName>
        <fullName evidence="5">Type I restriction modification DNA specificity domain-containing protein</fullName>
    </recommendedName>
</protein>
<dbReference type="Pfam" id="PF01420">
    <property type="entry name" value="Methylase_S"/>
    <property type="match status" value="2"/>
</dbReference>
<organism evidence="6 7">
    <name type="scientific">Campylobacter upsaliensis</name>
    <dbReference type="NCBI Taxonomy" id="28080"/>
    <lineage>
        <taxon>Bacteria</taxon>
        <taxon>Pseudomonadati</taxon>
        <taxon>Campylobacterota</taxon>
        <taxon>Epsilonproteobacteria</taxon>
        <taxon>Campylobacterales</taxon>
        <taxon>Campylobacteraceae</taxon>
        <taxon>Campylobacter</taxon>
    </lineage>
</organism>
<evidence type="ECO:0000259" key="5">
    <source>
        <dbReference type="Pfam" id="PF01420"/>
    </source>
</evidence>
<comment type="similarity">
    <text evidence="1">Belongs to the type-I restriction system S methylase family.</text>
</comment>
<gene>
    <name evidence="6" type="ORF">CT510_03870</name>
</gene>
<dbReference type="InterPro" id="IPR000055">
    <property type="entry name" value="Restrct_endonuc_typeI_TRD"/>
</dbReference>
<evidence type="ECO:0000313" key="7">
    <source>
        <dbReference type="Proteomes" id="UP000535305"/>
    </source>
</evidence>
<keyword evidence="4" id="KW-0812">Transmembrane</keyword>
<name>A0A7U8G8R7_CAMUP</name>
<dbReference type="InterPro" id="IPR044946">
    <property type="entry name" value="Restrct_endonuc_typeI_TRD_sf"/>
</dbReference>
<evidence type="ECO:0000256" key="2">
    <source>
        <dbReference type="ARBA" id="ARBA00022747"/>
    </source>
</evidence>
<keyword evidence="2" id="KW-0680">Restriction system</keyword>
<evidence type="ECO:0000256" key="3">
    <source>
        <dbReference type="ARBA" id="ARBA00023125"/>
    </source>
</evidence>
<keyword evidence="4" id="KW-0472">Membrane</keyword>
<proteinExistence type="inferred from homology"/>
<evidence type="ECO:0000256" key="4">
    <source>
        <dbReference type="SAM" id="Phobius"/>
    </source>
</evidence>
<dbReference type="SUPFAM" id="SSF116734">
    <property type="entry name" value="DNA methylase specificity domain"/>
    <property type="match status" value="1"/>
</dbReference>
<dbReference type="GO" id="GO:0003677">
    <property type="term" value="F:DNA binding"/>
    <property type="evidence" value="ECO:0007669"/>
    <property type="project" value="UniProtKB-KW"/>
</dbReference>
<feature type="domain" description="Type I restriction modification DNA specificity" evidence="5">
    <location>
        <begin position="6"/>
        <end position="139"/>
    </location>
</feature>
<dbReference type="GO" id="GO:0009307">
    <property type="term" value="P:DNA restriction-modification system"/>
    <property type="evidence" value="ECO:0007669"/>
    <property type="project" value="UniProtKB-KW"/>
</dbReference>
<dbReference type="Gene3D" id="3.90.220.20">
    <property type="entry name" value="DNA methylase specificity domains"/>
    <property type="match status" value="2"/>
</dbReference>
<evidence type="ECO:0000313" key="6">
    <source>
        <dbReference type="EMBL" id="EAJ1621793.1"/>
    </source>
</evidence>
<dbReference type="Proteomes" id="UP000535305">
    <property type="component" value="Unassembled WGS sequence"/>
</dbReference>
<keyword evidence="7" id="KW-1185">Reference proteome</keyword>
<dbReference type="EMBL" id="AABVLA010000011">
    <property type="protein sequence ID" value="EAJ1621793.1"/>
    <property type="molecule type" value="Genomic_DNA"/>
</dbReference>
<reference evidence="6 7" key="1">
    <citation type="submission" date="2018-06" db="EMBL/GenBank/DDBJ databases">
        <authorList>
            <consortium name="PulseNet: The National Subtyping Network for Foodborne Disease Surveillance"/>
            <person name="Tarr C.L."/>
            <person name="Trees E."/>
            <person name="Katz L.S."/>
            <person name="Carleton-Romer H.A."/>
            <person name="Stroika S."/>
            <person name="Kucerova Z."/>
            <person name="Roache K.F."/>
            <person name="Sabol A.L."/>
            <person name="Besser J."/>
            <person name="Gerner-Smidt P."/>
        </authorList>
    </citation>
    <scope>NUCLEOTIDE SEQUENCE [LARGE SCALE GENOMIC DNA]</scope>
    <source>
        <strain evidence="6 7">PNUSAC003104</strain>
    </source>
</reference>
<sequence>MNLDVERWKPFKINAIFDVYTGGDLIMGEIDEGHIPIASNSAENNNIAAYSDFIPNRKLFDCKKSISIADRGKFWAFIQANDFYLGTRAKSLVCKEHNVLNFYQMTFIVSIINQESFKFSYGRNCCANLSQIDLYLPAKHNPNGSIFRDKSKKYSKCGYVPDFEFMENYIKSLHYKPLTTKNRPENAPPLNIEKWGEFSLKEIFNINRGKRLVKDEDYFDDKDEIYKFPVITAKTTDNGVDGYYNESNCNGNCIIACGEASGMYSTYQKEPCWVMDTARIFSFKENMAIEFTPTLGLFFATLLTYNMYRFSYGRKAKPSNMNTIIIKLPINHKGELDFDFMENYIKSLPYGDRI</sequence>